<dbReference type="OrthoDB" id="10568345at2759"/>
<dbReference type="EMBL" id="VUJU01006586">
    <property type="protein sequence ID" value="KAF0748159.1"/>
    <property type="molecule type" value="Genomic_DNA"/>
</dbReference>
<proteinExistence type="predicted"/>
<keyword evidence="2" id="KW-1185">Reference proteome</keyword>
<dbReference type="Proteomes" id="UP000478052">
    <property type="component" value="Unassembled WGS sequence"/>
</dbReference>
<name>A0A6G0Y2I0_APHCR</name>
<evidence type="ECO:0000313" key="1">
    <source>
        <dbReference type="EMBL" id="KAF0748159.1"/>
    </source>
</evidence>
<evidence type="ECO:0000313" key="2">
    <source>
        <dbReference type="Proteomes" id="UP000478052"/>
    </source>
</evidence>
<dbReference type="AlphaFoldDB" id="A0A6G0Y2I0"/>
<sequence>MKEAENITGPSNAVPMHNPMLEDVLDNHVLDSSEETDTLKCRPIHGFFINCASPTDVFLQVCAPILENICAQSNLYSTQRGKTLN</sequence>
<organism evidence="1 2">
    <name type="scientific">Aphis craccivora</name>
    <name type="common">Cowpea aphid</name>
    <dbReference type="NCBI Taxonomy" id="307492"/>
    <lineage>
        <taxon>Eukaryota</taxon>
        <taxon>Metazoa</taxon>
        <taxon>Ecdysozoa</taxon>
        <taxon>Arthropoda</taxon>
        <taxon>Hexapoda</taxon>
        <taxon>Insecta</taxon>
        <taxon>Pterygota</taxon>
        <taxon>Neoptera</taxon>
        <taxon>Paraneoptera</taxon>
        <taxon>Hemiptera</taxon>
        <taxon>Sternorrhyncha</taxon>
        <taxon>Aphidomorpha</taxon>
        <taxon>Aphidoidea</taxon>
        <taxon>Aphididae</taxon>
        <taxon>Aphidini</taxon>
        <taxon>Aphis</taxon>
        <taxon>Aphis</taxon>
    </lineage>
</organism>
<gene>
    <name evidence="1" type="ORF">FWK35_00018912</name>
</gene>
<accession>A0A6G0Y2I0</accession>
<reference evidence="1 2" key="1">
    <citation type="submission" date="2019-08" db="EMBL/GenBank/DDBJ databases">
        <title>Whole genome of Aphis craccivora.</title>
        <authorList>
            <person name="Voronova N.V."/>
            <person name="Shulinski R.S."/>
            <person name="Bandarenka Y.V."/>
            <person name="Zhorov D.G."/>
            <person name="Warner D."/>
        </authorList>
    </citation>
    <scope>NUCLEOTIDE SEQUENCE [LARGE SCALE GENOMIC DNA]</scope>
    <source>
        <strain evidence="1">180601</strain>
        <tissue evidence="1">Whole Body</tissue>
    </source>
</reference>
<comment type="caution">
    <text evidence="1">The sequence shown here is derived from an EMBL/GenBank/DDBJ whole genome shotgun (WGS) entry which is preliminary data.</text>
</comment>
<protein>
    <submittedName>
        <fullName evidence="1">Uncharacterized protein</fullName>
    </submittedName>
</protein>